<accession>A0ACC3AXT5</accession>
<dbReference type="Proteomes" id="UP001177260">
    <property type="component" value="Unassembled WGS sequence"/>
</dbReference>
<proteinExistence type="predicted"/>
<gene>
    <name evidence="1" type="ORF">N8T08_007544</name>
</gene>
<protein>
    <submittedName>
        <fullName evidence="1">Uncharacterized protein</fullName>
    </submittedName>
</protein>
<evidence type="ECO:0000313" key="1">
    <source>
        <dbReference type="EMBL" id="KAK1142569.1"/>
    </source>
</evidence>
<keyword evidence="2" id="KW-1185">Reference proteome</keyword>
<sequence length="545" mass="59109">MFAQPFDHSFNDDIFQFVNMDPTNADGNKDVSFPGDFDQIFALDSLSSDCGDLSPTISASKRAQQSPQPWGRDLWSVPQDVSSSTGQAPLAFQDTIHPAAVADLNANLEASSPNPPAKARSPSTPPATPQRKAKNALVTPKSTGHRRDTHERRGLLRKHSFSPSIVRSSQLQKSRMAYPEAWAQRFQNFSLGSTDDRLPLSPPPSDILVQHENMCADHTAQMTHHGDSSEMANPFDSALFNESPAISMPSPSAGALARQQQRYLSQSNNSAMATSSPPSADDIFSSPHSSDPQSMSSWHSDSLAPSGLPFTPDLQSHDAQAWWPPMNSRVAQRHSYPQMVASPTPQRPIQTPNNQHDMLQGGLMIQLDPSSFDMPGTANASFAAPQMSSVPNAQGTQSYTHPPTTPQKFVDPSYAPQMHNSSSRSPSLSPKATGSPKGMRNMKTPPRGRYQQRKMSSQPMSAPRPATGSGGSPRGAGRSVMVSFVNFTPHDKNKILTGVAPSGSSKTKARREQEARDRRRRIDEAALNAVRKAGGDVEALQAVFR</sequence>
<comment type="caution">
    <text evidence="1">The sequence shown here is derived from an EMBL/GenBank/DDBJ whole genome shotgun (WGS) entry which is preliminary data.</text>
</comment>
<name>A0ACC3AXT5_9EURO</name>
<dbReference type="EMBL" id="JAOPJF010000049">
    <property type="protein sequence ID" value="KAK1142569.1"/>
    <property type="molecule type" value="Genomic_DNA"/>
</dbReference>
<evidence type="ECO:0000313" key="2">
    <source>
        <dbReference type="Proteomes" id="UP001177260"/>
    </source>
</evidence>
<reference evidence="1 2" key="1">
    <citation type="journal article" date="2023" name="ACS Omega">
        <title>Identification of the Neoaspergillic Acid Biosynthesis Gene Cluster by Establishing an In Vitro CRISPR-Ribonucleoprotein Genetic System in Aspergillus melleus.</title>
        <authorList>
            <person name="Yuan B."/>
            <person name="Grau M.F."/>
            <person name="Murata R.M."/>
            <person name="Torok T."/>
            <person name="Venkateswaran K."/>
            <person name="Stajich J.E."/>
            <person name="Wang C.C.C."/>
        </authorList>
    </citation>
    <scope>NUCLEOTIDE SEQUENCE [LARGE SCALE GENOMIC DNA]</scope>
    <source>
        <strain evidence="1 2">IMV 1140</strain>
    </source>
</reference>
<organism evidence="1 2">
    <name type="scientific">Aspergillus melleus</name>
    <dbReference type="NCBI Taxonomy" id="138277"/>
    <lineage>
        <taxon>Eukaryota</taxon>
        <taxon>Fungi</taxon>
        <taxon>Dikarya</taxon>
        <taxon>Ascomycota</taxon>
        <taxon>Pezizomycotina</taxon>
        <taxon>Eurotiomycetes</taxon>
        <taxon>Eurotiomycetidae</taxon>
        <taxon>Eurotiales</taxon>
        <taxon>Aspergillaceae</taxon>
        <taxon>Aspergillus</taxon>
        <taxon>Aspergillus subgen. Circumdati</taxon>
    </lineage>
</organism>